<dbReference type="RefSeq" id="WP_010947419.1">
    <property type="nucleotide sequence ID" value="NZ_CAXYJC010000001.1"/>
</dbReference>
<dbReference type="AlphaFoldDB" id="A0A378K8N6"/>
<dbReference type="GeneID" id="57035683"/>
<sequence length="436" mass="49428">MARSKEEKALEPKDAENKFRVLTSDVAGNIPTHSSVTDVLNLIYSSITTHNLFKPHLEPLKAKACVVQGDLATLILIAQRNPAALFQKGNITDPRERTFYNVSAWQLILFLCDVDMKNQLMPFIPEQFKAIAQKQTNELGSGGADLIKLSRDPQAVAFEDFDGLTQFKQTLPLIDGTRKEVTFPLLENVDGIVYFQDKNKEVHFYYANRESKTITSLVPDLKSEEDKQLFAAFKASFDAMENNSSRRSSDTEHQLIAKLFNAKPQRQGIQYEHQGIRYQDSRTSFSLINAYRTSIRLYDEVQNYQYEKADTYWREVVGKAQGEEMWLLERICEEGRPFHPLPADFKEFKRGFTFYNWITNKVESAFAGGKLAVGLGSDFALYKGRLGGGRGWAAAGWDGGRGWDLIAVWRLVEDAKANIIEPEQEQVPDLRTSGPS</sequence>
<accession>A0A378K8N6</accession>
<protein>
    <submittedName>
        <fullName evidence="1">Lpg1692 family Dot/Icm T4SS effector</fullName>
    </submittedName>
</protein>
<name>A0A378K8N6_LEGPN</name>
<evidence type="ECO:0000313" key="1">
    <source>
        <dbReference type="EMBL" id="MCZ4720800.1"/>
    </source>
</evidence>
<dbReference type="EMBL" id="JAPXIC010000096">
    <property type="protein sequence ID" value="MCZ4720800.1"/>
    <property type="molecule type" value="Genomic_DNA"/>
</dbReference>
<evidence type="ECO:0000313" key="3">
    <source>
        <dbReference type="Proteomes" id="UP000254631"/>
    </source>
</evidence>
<dbReference type="Proteomes" id="UP001071279">
    <property type="component" value="Unassembled WGS sequence"/>
</dbReference>
<gene>
    <name evidence="2" type="ORF">NCTC12000_01826</name>
    <name evidence="1" type="ORF">O6C86_16490</name>
</gene>
<dbReference type="OMA" id="KNTESHD"/>
<organism evidence="2 3">
    <name type="scientific">Legionella pneumophila</name>
    <dbReference type="NCBI Taxonomy" id="446"/>
    <lineage>
        <taxon>Bacteria</taxon>
        <taxon>Pseudomonadati</taxon>
        <taxon>Pseudomonadota</taxon>
        <taxon>Gammaproteobacteria</taxon>
        <taxon>Legionellales</taxon>
        <taxon>Legionellaceae</taxon>
        <taxon>Legionella</taxon>
    </lineage>
</organism>
<dbReference type="Proteomes" id="UP000254631">
    <property type="component" value="Unassembled WGS sequence"/>
</dbReference>
<dbReference type="EMBL" id="UGOL01000001">
    <property type="protein sequence ID" value="STX79831.1"/>
    <property type="molecule type" value="Genomic_DNA"/>
</dbReference>
<reference evidence="2 3" key="1">
    <citation type="submission" date="2018-06" db="EMBL/GenBank/DDBJ databases">
        <authorList>
            <consortium name="Pathogen Informatics"/>
            <person name="Doyle S."/>
        </authorList>
    </citation>
    <scope>NUCLEOTIDE SEQUENCE [LARGE SCALE GENOMIC DNA]</scope>
    <source>
        <strain evidence="2 3">NCTC12000</strain>
    </source>
</reference>
<evidence type="ECO:0000313" key="2">
    <source>
        <dbReference type="EMBL" id="STX79831.1"/>
    </source>
</evidence>
<proteinExistence type="predicted"/>
<reference evidence="1" key="2">
    <citation type="submission" date="2022-12" db="EMBL/GenBank/DDBJ databases">
        <title>Comparative genomics of Legionella pneumophila isolates from the West Bank and Germany support molecular epidemiology of Legionnaires disease.</title>
        <authorList>
            <person name="Zayed A.R."/>
            <person name="Bitar D.M."/>
            <person name="Steinert M."/>
            <person name="Lueck C."/>
            <person name="Brettar I."/>
            <person name="Hoefle M.G."/>
            <person name="Bunk B."/>
        </authorList>
    </citation>
    <scope>NUCLEOTIDE SEQUENCE</scope>
    <source>
        <strain evidence="1">H23</strain>
    </source>
</reference>